<dbReference type="EMBL" id="CP003060">
    <property type="protein sequence ID" value="AEP30055.1"/>
    <property type="molecule type" value="Genomic_DNA"/>
</dbReference>
<evidence type="ECO:0000259" key="4">
    <source>
        <dbReference type="SMART" id="SM00796"/>
    </source>
</evidence>
<dbReference type="Proteomes" id="UP000009282">
    <property type="component" value="Chromosome"/>
</dbReference>
<keyword evidence="2 5" id="KW-0378">Hydrolase</keyword>
<evidence type="ECO:0000256" key="1">
    <source>
        <dbReference type="ARBA" id="ARBA00022741"/>
    </source>
</evidence>
<keyword evidence="6" id="KW-1185">Reference proteome</keyword>
<dbReference type="KEGG" id="gni:GNIT_1946"/>
<dbReference type="Gene3D" id="2.40.100.10">
    <property type="entry name" value="Cyclophilin-like"/>
    <property type="match status" value="1"/>
</dbReference>
<dbReference type="STRING" id="1085623.GNIT_1946"/>
<dbReference type="Gene3D" id="3.30.1360.40">
    <property type="match status" value="1"/>
</dbReference>
<dbReference type="HOGENOM" id="CLU_020207_1_1_6"/>
<protein>
    <submittedName>
        <fullName evidence="5">Allophanate hydrolase, subunit 1</fullName>
    </submittedName>
</protein>
<proteinExistence type="predicted"/>
<evidence type="ECO:0000313" key="5">
    <source>
        <dbReference type="EMBL" id="AEP30055.1"/>
    </source>
</evidence>
<dbReference type="RefSeq" id="WP_014108929.1">
    <property type="nucleotide sequence ID" value="NC_016041.1"/>
</dbReference>
<keyword evidence="3" id="KW-0067">ATP-binding</keyword>
<dbReference type="SMART" id="SM00796">
    <property type="entry name" value="AHS1"/>
    <property type="match status" value="1"/>
</dbReference>
<dbReference type="SUPFAM" id="SSF50891">
    <property type="entry name" value="Cyclophilin-like"/>
    <property type="match status" value="1"/>
</dbReference>
<sequence length="280" mass="31484">MADDSIMMIENDNDIIEFRTASDCSVILYVDDTTIGLETANTIIEILTRTLLANKPDWLREYIPSYTSLMIEFSLYDIDHLGVNAFLRQLVSDLSTQITDFVAEKPSAFKRIDSEQNSAKNHNVEVPISPSKRIHRIPVCYELSAAETDLSKIAQEKKMSEEQVITSHSENTYRVYATGFMPGFAYLGELPEALSQPRLSKPRLKVRKGAVAIADRQTAIYPDESPGGWHIIGYTPLDLLFKASDKVSSEHGDIEALLKTGDYVEFYPITESEYLGWANS</sequence>
<reference evidence="5 6" key="1">
    <citation type="journal article" date="2011" name="J. Bacteriol.">
        <title>Complete genome sequence of seawater bacterium Glaciecola nitratireducens FR1064T.</title>
        <authorList>
            <person name="Bian F."/>
            <person name="Qin Q.L."/>
            <person name="Xie B.B."/>
            <person name="Shu Y.L."/>
            <person name="Zhang X.Y."/>
            <person name="Yu Y."/>
            <person name="Chen B."/>
            <person name="Chen X.L."/>
            <person name="Zhou B.C."/>
            <person name="Zhang Y.Z."/>
        </authorList>
    </citation>
    <scope>NUCLEOTIDE SEQUENCE [LARGE SCALE GENOMIC DNA]</scope>
    <source>
        <strain evidence="6">JCM 12485 / KCTC 12276 / FR1064</strain>
    </source>
</reference>
<keyword evidence="1" id="KW-0547">Nucleotide-binding</keyword>
<dbReference type="SUPFAM" id="SSF160467">
    <property type="entry name" value="PH0987 N-terminal domain-like"/>
    <property type="match status" value="1"/>
</dbReference>
<dbReference type="GO" id="GO:0005524">
    <property type="term" value="F:ATP binding"/>
    <property type="evidence" value="ECO:0007669"/>
    <property type="project" value="UniProtKB-KW"/>
</dbReference>
<dbReference type="PANTHER" id="PTHR34698">
    <property type="entry name" value="5-OXOPROLINASE SUBUNIT B"/>
    <property type="match status" value="1"/>
</dbReference>
<dbReference type="InterPro" id="IPR029000">
    <property type="entry name" value="Cyclophilin-like_dom_sf"/>
</dbReference>
<dbReference type="AlphaFoldDB" id="G4QKI9"/>
<organism evidence="5 6">
    <name type="scientific">Glaciecola nitratireducens (strain JCM 12485 / KCTC 12276 / FR1064)</name>
    <dbReference type="NCBI Taxonomy" id="1085623"/>
    <lineage>
        <taxon>Bacteria</taxon>
        <taxon>Pseudomonadati</taxon>
        <taxon>Pseudomonadota</taxon>
        <taxon>Gammaproteobacteria</taxon>
        <taxon>Alteromonadales</taxon>
        <taxon>Alteromonadaceae</taxon>
        <taxon>Brumicola</taxon>
    </lineage>
</organism>
<name>G4QKI9_GLANF</name>
<dbReference type="GO" id="GO:0016787">
    <property type="term" value="F:hydrolase activity"/>
    <property type="evidence" value="ECO:0007669"/>
    <property type="project" value="UniProtKB-KW"/>
</dbReference>
<feature type="domain" description="Carboxyltransferase" evidence="4">
    <location>
        <begin position="16"/>
        <end position="258"/>
    </location>
</feature>
<evidence type="ECO:0000313" key="6">
    <source>
        <dbReference type="Proteomes" id="UP000009282"/>
    </source>
</evidence>
<evidence type="ECO:0000256" key="3">
    <source>
        <dbReference type="ARBA" id="ARBA00022840"/>
    </source>
</evidence>
<dbReference type="Pfam" id="PF02682">
    <property type="entry name" value="CT_C_D"/>
    <property type="match status" value="1"/>
</dbReference>
<gene>
    <name evidence="5" type="ordered locus">GNIT_1946</name>
</gene>
<dbReference type="InterPro" id="IPR003833">
    <property type="entry name" value="CT_C_D"/>
</dbReference>
<dbReference type="PANTHER" id="PTHR34698:SF2">
    <property type="entry name" value="5-OXOPROLINASE SUBUNIT B"/>
    <property type="match status" value="1"/>
</dbReference>
<dbReference type="eggNOG" id="COG2049">
    <property type="taxonomic scope" value="Bacteria"/>
</dbReference>
<accession>G4QKI9</accession>
<evidence type="ECO:0000256" key="2">
    <source>
        <dbReference type="ARBA" id="ARBA00022801"/>
    </source>
</evidence>
<dbReference type="InterPro" id="IPR010016">
    <property type="entry name" value="PxpB"/>
</dbReference>